<evidence type="ECO:0000256" key="2">
    <source>
        <dbReference type="ARBA" id="ARBA00022840"/>
    </source>
</evidence>
<dbReference type="AlphaFoldDB" id="A0A244CS14"/>
<feature type="compositionally biased region" description="Polar residues" evidence="3">
    <location>
        <begin position="273"/>
        <end position="282"/>
    </location>
</feature>
<accession>A0A244CS14</accession>
<gene>
    <name evidence="5" type="ORF">B1199_06580</name>
</gene>
<evidence type="ECO:0000313" key="6">
    <source>
        <dbReference type="Proteomes" id="UP000194841"/>
    </source>
</evidence>
<dbReference type="InterPro" id="IPR051309">
    <property type="entry name" value="ABCF_ATPase"/>
</dbReference>
<reference evidence="5 6" key="1">
    <citation type="submission" date="2017-02" db="EMBL/GenBank/DDBJ databases">
        <title>Pseudoalteromonas ulvae TC14 Genome.</title>
        <authorList>
            <person name="Molmeret M."/>
        </authorList>
    </citation>
    <scope>NUCLEOTIDE SEQUENCE [LARGE SCALE GENOMIC DNA]</scope>
    <source>
        <strain evidence="5">TC14</strain>
    </source>
</reference>
<dbReference type="PROSITE" id="PS00211">
    <property type="entry name" value="ABC_TRANSPORTER_1"/>
    <property type="match status" value="1"/>
</dbReference>
<dbReference type="OrthoDB" id="9808609at2"/>
<dbReference type="Proteomes" id="UP000194841">
    <property type="component" value="Unassembled WGS sequence"/>
</dbReference>
<dbReference type="GO" id="GO:0016887">
    <property type="term" value="F:ATP hydrolysis activity"/>
    <property type="evidence" value="ECO:0007669"/>
    <property type="project" value="InterPro"/>
</dbReference>
<feature type="domain" description="ABC transporter" evidence="4">
    <location>
        <begin position="4"/>
        <end position="240"/>
    </location>
</feature>
<sequence length="526" mass="59365">MPSFHLQDIHFQLPCGRTLFTDLNWHHHHHRSALIGRNGVGKSLLAQIITGKQSPSLGCVSRPKSLGYFAQNHKLIHAQRTIADYLGVEKALVALERVAQGAAEQHWFDTIAERWQLHEELTALLCQLRLPCDPDLPLSQLSGGQLATLMLWRLFDQFNHADSLLILDEPSNHLDQRGKAWLVEQMYSFKGAILIISHDRVLLDKTAHIYELDSLGLHHYCGNYRAYLQQKNAEQQALERQLNHTRREHQCRLDTAIEAKQKAAQRARQGQKSVHQGSQPKVTQDFKKNKAGSQLSRAATLTQGRLLALKRQEQTLKSRQATQEQNRLYIYECADSAPKRMVLNLFECQLPFGQAEPITMCVRTGQKWQIQGDNGAGKSTLFKVVQGVIQPVMGDVLCQQEVMYLDQHASMLQPYLSVLEQCRDACENIHLSQMRTLLAGIGLRGDAVQQKVATLSGGQKMKLAMLMVSHQVASPLLLLDEPDNHLDLVAKKQLAELLNDYSGTFLLISHDEEFVEACGVTERLKL</sequence>
<evidence type="ECO:0000259" key="4">
    <source>
        <dbReference type="PROSITE" id="PS50893"/>
    </source>
</evidence>
<dbReference type="InterPro" id="IPR027417">
    <property type="entry name" value="P-loop_NTPase"/>
</dbReference>
<dbReference type="EMBL" id="MWPV01000002">
    <property type="protein sequence ID" value="OUL58019.1"/>
    <property type="molecule type" value="Genomic_DNA"/>
</dbReference>
<dbReference type="PANTHER" id="PTHR42855:SF2">
    <property type="entry name" value="DRUG RESISTANCE ABC TRANSPORTER,ATP-BINDING PROTEIN"/>
    <property type="match status" value="1"/>
</dbReference>
<dbReference type="InterPro" id="IPR003439">
    <property type="entry name" value="ABC_transporter-like_ATP-bd"/>
</dbReference>
<evidence type="ECO:0000256" key="1">
    <source>
        <dbReference type="ARBA" id="ARBA00022741"/>
    </source>
</evidence>
<name>A0A244CS14_PSEDV</name>
<dbReference type="SUPFAM" id="SSF52540">
    <property type="entry name" value="P-loop containing nucleoside triphosphate hydrolases"/>
    <property type="match status" value="2"/>
</dbReference>
<dbReference type="InterPro" id="IPR003593">
    <property type="entry name" value="AAA+_ATPase"/>
</dbReference>
<dbReference type="GO" id="GO:0005524">
    <property type="term" value="F:ATP binding"/>
    <property type="evidence" value="ECO:0007669"/>
    <property type="project" value="UniProtKB-KW"/>
</dbReference>
<keyword evidence="1" id="KW-0547">Nucleotide-binding</keyword>
<dbReference type="PANTHER" id="PTHR42855">
    <property type="entry name" value="ABC TRANSPORTER ATP-BINDING SUBUNIT"/>
    <property type="match status" value="1"/>
</dbReference>
<comment type="caution">
    <text evidence="5">The sequence shown here is derived from an EMBL/GenBank/DDBJ whole genome shotgun (WGS) entry which is preliminary data.</text>
</comment>
<dbReference type="InterPro" id="IPR017871">
    <property type="entry name" value="ABC_transporter-like_CS"/>
</dbReference>
<protein>
    <recommendedName>
        <fullName evidence="4">ABC transporter domain-containing protein</fullName>
    </recommendedName>
</protein>
<dbReference type="Gene3D" id="3.40.50.300">
    <property type="entry name" value="P-loop containing nucleotide triphosphate hydrolases"/>
    <property type="match status" value="2"/>
</dbReference>
<dbReference type="RefSeq" id="WP_086743326.1">
    <property type="nucleotide sequence ID" value="NZ_MWPV01000002.1"/>
</dbReference>
<dbReference type="Pfam" id="PF00005">
    <property type="entry name" value="ABC_tran"/>
    <property type="match status" value="2"/>
</dbReference>
<feature type="compositionally biased region" description="Low complexity" evidence="3">
    <location>
        <begin position="263"/>
        <end position="272"/>
    </location>
</feature>
<organism evidence="5 6">
    <name type="scientific">Pseudoalteromonas ulvae</name>
    <dbReference type="NCBI Taxonomy" id="107327"/>
    <lineage>
        <taxon>Bacteria</taxon>
        <taxon>Pseudomonadati</taxon>
        <taxon>Pseudomonadota</taxon>
        <taxon>Gammaproteobacteria</taxon>
        <taxon>Alteromonadales</taxon>
        <taxon>Pseudoalteromonadaceae</taxon>
        <taxon>Pseudoalteromonas</taxon>
    </lineage>
</organism>
<keyword evidence="2" id="KW-0067">ATP-binding</keyword>
<evidence type="ECO:0000256" key="3">
    <source>
        <dbReference type="SAM" id="MobiDB-lite"/>
    </source>
</evidence>
<feature type="region of interest" description="Disordered" evidence="3">
    <location>
        <begin position="263"/>
        <end position="294"/>
    </location>
</feature>
<keyword evidence="6" id="KW-1185">Reference proteome</keyword>
<dbReference type="PROSITE" id="PS50893">
    <property type="entry name" value="ABC_TRANSPORTER_2"/>
    <property type="match status" value="1"/>
</dbReference>
<dbReference type="SMART" id="SM00382">
    <property type="entry name" value="AAA"/>
    <property type="match status" value="2"/>
</dbReference>
<proteinExistence type="predicted"/>
<evidence type="ECO:0000313" key="5">
    <source>
        <dbReference type="EMBL" id="OUL58019.1"/>
    </source>
</evidence>